<dbReference type="InterPro" id="IPR023244">
    <property type="entry name" value="Brefeldin_A-sensitivity_4"/>
</dbReference>
<protein>
    <recommendedName>
        <fullName evidence="7">Integral membrane bound transporter domain-containing protein</fullName>
    </recommendedName>
</protein>
<feature type="transmembrane region" description="Helical" evidence="6">
    <location>
        <begin position="125"/>
        <end position="143"/>
    </location>
</feature>
<feature type="transmembrane region" description="Helical" evidence="6">
    <location>
        <begin position="268"/>
        <end position="285"/>
    </location>
</feature>
<feature type="transmembrane region" description="Helical" evidence="6">
    <location>
        <begin position="231"/>
        <end position="248"/>
    </location>
</feature>
<dbReference type="Proteomes" id="UP001357485">
    <property type="component" value="Unassembled WGS sequence"/>
</dbReference>
<name>A0ABR0LQR8_9PEZI</name>
<reference evidence="8 9" key="1">
    <citation type="submission" date="2023-08" db="EMBL/GenBank/DDBJ databases">
        <title>Black Yeasts Isolated from many extreme environments.</title>
        <authorList>
            <person name="Coleine C."/>
            <person name="Stajich J.E."/>
            <person name="Selbmann L."/>
        </authorList>
    </citation>
    <scope>NUCLEOTIDE SEQUENCE [LARGE SCALE GENOMIC DNA]</scope>
    <source>
        <strain evidence="8 9">CCFEE 536</strain>
    </source>
</reference>
<gene>
    <name evidence="8" type="ORF">LTR16_000912</name>
</gene>
<evidence type="ECO:0000256" key="2">
    <source>
        <dbReference type="ARBA" id="ARBA00022692"/>
    </source>
</evidence>
<evidence type="ECO:0000256" key="3">
    <source>
        <dbReference type="ARBA" id="ARBA00022989"/>
    </source>
</evidence>
<feature type="transmembrane region" description="Helical" evidence="6">
    <location>
        <begin position="812"/>
        <end position="835"/>
    </location>
</feature>
<evidence type="ECO:0000259" key="7">
    <source>
        <dbReference type="Pfam" id="PF13515"/>
    </source>
</evidence>
<evidence type="ECO:0000256" key="5">
    <source>
        <dbReference type="SAM" id="MobiDB-lite"/>
    </source>
</evidence>
<dbReference type="EMBL" id="JAVRRA010016447">
    <property type="protein sequence ID" value="KAK5201944.1"/>
    <property type="molecule type" value="Genomic_DNA"/>
</dbReference>
<keyword evidence="4 6" id="KW-0472">Membrane</keyword>
<keyword evidence="9" id="KW-1185">Reference proteome</keyword>
<feature type="transmembrane region" description="Helical" evidence="6">
    <location>
        <begin position="726"/>
        <end position="742"/>
    </location>
</feature>
<feature type="domain" description="Integral membrane bound transporter" evidence="7">
    <location>
        <begin position="694"/>
        <end position="830"/>
    </location>
</feature>
<feature type="transmembrane region" description="Helical" evidence="6">
    <location>
        <begin position="702"/>
        <end position="719"/>
    </location>
</feature>
<dbReference type="PRINTS" id="PR02047">
    <property type="entry name" value="BREFELDNASP4"/>
</dbReference>
<dbReference type="InterPro" id="IPR052430">
    <property type="entry name" value="IVT-Associated"/>
</dbReference>
<feature type="transmembrane region" description="Helical" evidence="6">
    <location>
        <begin position="671"/>
        <end position="690"/>
    </location>
</feature>
<keyword evidence="2 6" id="KW-0812">Transmembrane</keyword>
<dbReference type="PANTHER" id="PTHR47804">
    <property type="entry name" value="60S RIBOSOMAL PROTEIN L19"/>
    <property type="match status" value="1"/>
</dbReference>
<dbReference type="PANTHER" id="PTHR47804:SF1">
    <property type="entry name" value="DUF2421 DOMAIN-CONTAINING PROTEIN"/>
    <property type="match status" value="1"/>
</dbReference>
<feature type="transmembrane region" description="Helical" evidence="6">
    <location>
        <begin position="173"/>
        <end position="196"/>
    </location>
</feature>
<comment type="subcellular location">
    <subcellularLocation>
        <location evidence="1">Membrane</location>
        <topology evidence="1">Multi-pass membrane protein</topology>
    </subcellularLocation>
</comment>
<feature type="region of interest" description="Disordered" evidence="5">
    <location>
        <begin position="436"/>
        <end position="460"/>
    </location>
</feature>
<proteinExistence type="predicted"/>
<keyword evidence="3 6" id="KW-1133">Transmembrane helix</keyword>
<dbReference type="InterPro" id="IPR049453">
    <property type="entry name" value="Memb_transporter_dom"/>
</dbReference>
<evidence type="ECO:0000256" key="6">
    <source>
        <dbReference type="SAM" id="Phobius"/>
    </source>
</evidence>
<feature type="transmembrane region" description="Helical" evidence="6">
    <location>
        <begin position="773"/>
        <end position="792"/>
    </location>
</feature>
<evidence type="ECO:0000313" key="9">
    <source>
        <dbReference type="Proteomes" id="UP001357485"/>
    </source>
</evidence>
<comment type="caution">
    <text evidence="8">The sequence shown here is derived from an EMBL/GenBank/DDBJ whole genome shotgun (WGS) entry which is preliminary data.</text>
</comment>
<dbReference type="Pfam" id="PF13515">
    <property type="entry name" value="FUSC_2"/>
    <property type="match status" value="1"/>
</dbReference>
<accession>A0ABR0LQR8</accession>
<feature type="transmembrane region" description="Helical" evidence="6">
    <location>
        <begin position="202"/>
        <end position="224"/>
    </location>
</feature>
<evidence type="ECO:0000313" key="8">
    <source>
        <dbReference type="EMBL" id="KAK5201944.1"/>
    </source>
</evidence>
<evidence type="ECO:0000256" key="4">
    <source>
        <dbReference type="ARBA" id="ARBA00023136"/>
    </source>
</evidence>
<sequence length="1055" mass="117738">MLGAFDDSHDYYDLEGMDRSQSTGAFQAPSDRRSLRSNLRQATLVLPQTGERVKRTFTLRGASSTDNLNLEGSSADRTPLLRRRISTHQDESTFKTIALHAKDVAQHMCRYAISKTGQGILKCSLAYFLGSMATFVAPIAGLIGKQDGKHIVATITVYFHPARSTGSMHEATMLAFLAFLYAAFVSFTSMAVSAFFGQRDLLALGHTIVLVVFCGGGLGFVGWLKQRLGNPLVNVACSLTSLAIITVLTKEEAVHNATFSDDKIRQVLVMVIMGIAATTAVNLIIKPVSARRELREDMVKTTDSLGDMLIIITRSFLSGSEEELKRPEYIAASERYKSVFTSLTKNLSEARYEHYVLGTEEEYVIDARLVERMHRLSQDIGGLRSAAATQFSLINTPLVDGGATPTAIPTRPIDLDTSFKPSNFGSVVDKHLPSIDEVPEESNDFRDTATSGPSSTCNDATAASPADVFSMFIMHLGPSMKSLAYTLKQILDELPFGPSPEYRIAVNDHFRTSLEDAINLFSEARKESLDRLYKSIELNTTQSVEAVADFEEVGASCGYFSFSLLDFARDMLAYLDILEDLKIALDEGPRSRSWKWLVFWRKRTPKNSTSDDLEQSGFLEQDEALGLPQEISSPVRKPHFKTDQGKVGEDRPYTYRLWKALRMFRRDDAKFAIKVGVGAALYALISFIPATRPFYAHWRGEWGLLSYMLVCSMTIGASNTTGYQRFLGTCIGAVCAIAAWIISDANPYLLAFFGWLVSLGCFYIILGQGKGPMGRFILLTYNLSALYAYSLSVKDDEDDDDEGGINPQIWEIVLHRVVAVTTGCIWGVIVTRLIWSISARQKLKDGICVLWFRMGLIWKRDPLAVFLSNEPHQNSYMDIREEFELHRFFSQLEALRKSAASEFELKGPFPDKIYGRILQTTGRMLDAFHAMNVVIAKDLKATAGEAEVLLYTRPERAELSARISHLFSVLASSMKLEYPLNDALPNIEHTRDRLLAKIFDFRKNGERRHLATDKDLELLYAYALVTRQLAQDIAGVGVEIENLYGILDEESLKLQ</sequence>
<organism evidence="8 9">
    <name type="scientific">Cryomyces antarcticus</name>
    <dbReference type="NCBI Taxonomy" id="329879"/>
    <lineage>
        <taxon>Eukaryota</taxon>
        <taxon>Fungi</taxon>
        <taxon>Dikarya</taxon>
        <taxon>Ascomycota</taxon>
        <taxon>Pezizomycotina</taxon>
        <taxon>Dothideomycetes</taxon>
        <taxon>Dothideomycetes incertae sedis</taxon>
        <taxon>Cryomyces</taxon>
    </lineage>
</organism>
<evidence type="ECO:0000256" key="1">
    <source>
        <dbReference type="ARBA" id="ARBA00004141"/>
    </source>
</evidence>
<feature type="transmembrane region" description="Helical" evidence="6">
    <location>
        <begin position="748"/>
        <end position="766"/>
    </location>
</feature>
<feature type="compositionally biased region" description="Polar residues" evidence="5">
    <location>
        <begin position="448"/>
        <end position="460"/>
    </location>
</feature>